<protein>
    <recommendedName>
        <fullName evidence="4">Transmembrane protein</fullName>
    </recommendedName>
</protein>
<reference evidence="2" key="1">
    <citation type="submission" date="2021-01" db="EMBL/GenBank/DDBJ databases">
        <authorList>
            <consortium name="Genoscope - CEA"/>
            <person name="William W."/>
        </authorList>
    </citation>
    <scope>NUCLEOTIDE SEQUENCE</scope>
</reference>
<comment type="caution">
    <text evidence="2">The sequence shown here is derived from an EMBL/GenBank/DDBJ whole genome shotgun (WGS) entry which is preliminary data.</text>
</comment>
<gene>
    <name evidence="2" type="ORF">PSON_ATCC_30995.1.T0010610</name>
</gene>
<name>A0A8S1JW98_9CILI</name>
<dbReference type="EMBL" id="CAJJDN010000001">
    <property type="protein sequence ID" value="CAD8046435.1"/>
    <property type="molecule type" value="Genomic_DNA"/>
</dbReference>
<feature type="transmembrane region" description="Helical" evidence="1">
    <location>
        <begin position="28"/>
        <end position="51"/>
    </location>
</feature>
<evidence type="ECO:0000313" key="3">
    <source>
        <dbReference type="Proteomes" id="UP000692954"/>
    </source>
</evidence>
<evidence type="ECO:0008006" key="4">
    <source>
        <dbReference type="Google" id="ProtNLM"/>
    </source>
</evidence>
<keyword evidence="1" id="KW-1133">Transmembrane helix</keyword>
<dbReference type="AlphaFoldDB" id="A0A8S1JW98"/>
<accession>A0A8S1JW98</accession>
<evidence type="ECO:0000313" key="2">
    <source>
        <dbReference type="EMBL" id="CAD8046435.1"/>
    </source>
</evidence>
<evidence type="ECO:0000256" key="1">
    <source>
        <dbReference type="SAM" id="Phobius"/>
    </source>
</evidence>
<keyword evidence="1" id="KW-0812">Transmembrane</keyword>
<keyword evidence="1" id="KW-0472">Membrane</keyword>
<feature type="transmembrane region" description="Helical" evidence="1">
    <location>
        <begin position="342"/>
        <end position="360"/>
    </location>
</feature>
<dbReference type="OrthoDB" id="299229at2759"/>
<proteinExistence type="predicted"/>
<organism evidence="2 3">
    <name type="scientific">Paramecium sonneborni</name>
    <dbReference type="NCBI Taxonomy" id="65129"/>
    <lineage>
        <taxon>Eukaryota</taxon>
        <taxon>Sar</taxon>
        <taxon>Alveolata</taxon>
        <taxon>Ciliophora</taxon>
        <taxon>Intramacronucleata</taxon>
        <taxon>Oligohymenophorea</taxon>
        <taxon>Peniculida</taxon>
        <taxon>Parameciidae</taxon>
        <taxon>Paramecium</taxon>
    </lineage>
</organism>
<dbReference type="Proteomes" id="UP000692954">
    <property type="component" value="Unassembled WGS sequence"/>
</dbReference>
<sequence>MLKIIDKLRELLSQELWIKFFNTINGRLMLKLIMFKSVIFVLMLGILFGYIGSSEMKVKFNMNEDLDYSQKLTETILSKVDSYFKQLIILAYLSEKSATNFTYKPISQNNFTISNDTFTDKYIIQHKLNQNNISLYRSLYKAIDQMDQEGWFQTIKLAQIDKYIFEMMFNYDDMYVFFHQYYLINKLNKIIHYFPVIESMNESYLYLEQKQQILYSNETIIFSYPTSYGIVLGIGYTKVIGQILSKLGSSFFIKIFKIDNSFYVSNDQNMDNQCECQMNRILNISFNCDLPKGGNGYYSSNTCNSLYVTDISTDSQIQIYLVIYKQRINYSIQTLDLFDLAWPYYLIMILILFINILIIINRINLFTRDITNPIKQVTYKIDKIINNIFQIRIINKIQADDILIKEDTEVQILLHEFSRLFEQLRNNNTFKIQTFEKKEKKDILPKQNDKSIEQIKTLVNKFRESL</sequence>
<keyword evidence="3" id="KW-1185">Reference proteome</keyword>